<comment type="similarity">
    <text evidence="2">Belongs to the TerC family.</text>
</comment>
<dbReference type="InterPro" id="IPR005496">
    <property type="entry name" value="Integral_membrane_TerC"/>
</dbReference>
<dbReference type="Pfam" id="PF03741">
    <property type="entry name" value="TerC"/>
    <property type="match status" value="1"/>
</dbReference>
<dbReference type="Proteomes" id="UP000008718">
    <property type="component" value="Chromosome"/>
</dbReference>
<protein>
    <submittedName>
        <fullName evidence="7">Integral membrane protein TerC</fullName>
    </submittedName>
</protein>
<evidence type="ECO:0000256" key="3">
    <source>
        <dbReference type="ARBA" id="ARBA00022692"/>
    </source>
</evidence>
<dbReference type="KEGG" id="ppn:Palpr_2214"/>
<name>E4T6K6_PALPW</name>
<dbReference type="EMBL" id="CP002345">
    <property type="protein sequence ID" value="ADQ80350.1"/>
    <property type="molecule type" value="Genomic_DNA"/>
</dbReference>
<evidence type="ECO:0000256" key="1">
    <source>
        <dbReference type="ARBA" id="ARBA00004141"/>
    </source>
</evidence>
<gene>
    <name evidence="7" type="ordered locus">Palpr_2214</name>
</gene>
<dbReference type="InterPro" id="IPR022369">
    <property type="entry name" value="Integral_membrane_TerC_rswitch"/>
</dbReference>
<reference evidence="7 8" key="2">
    <citation type="journal article" date="2011" name="Stand. Genomic Sci.">
        <title>Complete genome sequence of Paludibacter propionicigenes type strain (WB4).</title>
        <authorList>
            <person name="Gronow S."/>
            <person name="Munk C."/>
            <person name="Lapidus A."/>
            <person name="Nolan M."/>
            <person name="Lucas S."/>
            <person name="Hammon N."/>
            <person name="Deshpande S."/>
            <person name="Cheng J.F."/>
            <person name="Tapia R."/>
            <person name="Han C."/>
            <person name="Goodwin L."/>
            <person name="Pitluck S."/>
            <person name="Liolios K."/>
            <person name="Ivanova N."/>
            <person name="Mavromatis K."/>
            <person name="Mikhailova N."/>
            <person name="Pati A."/>
            <person name="Chen A."/>
            <person name="Palaniappan K."/>
            <person name="Land M."/>
            <person name="Hauser L."/>
            <person name="Chang Y.J."/>
            <person name="Jeffries C.D."/>
            <person name="Brambilla E."/>
            <person name="Rohde M."/>
            <person name="Goker M."/>
            <person name="Detter J.C."/>
            <person name="Woyke T."/>
            <person name="Bristow J."/>
            <person name="Eisen J.A."/>
            <person name="Markowitz V."/>
            <person name="Hugenholtz P."/>
            <person name="Kyrpides N.C."/>
            <person name="Klenk H.P."/>
        </authorList>
    </citation>
    <scope>NUCLEOTIDE SEQUENCE [LARGE SCALE GENOMIC DNA]</scope>
    <source>
        <strain evidence="8">DSM 17365 / JCM 13257 / WB4</strain>
    </source>
</reference>
<keyword evidence="4 6" id="KW-1133">Transmembrane helix</keyword>
<feature type="transmembrane region" description="Helical" evidence="6">
    <location>
        <begin position="257"/>
        <end position="276"/>
    </location>
</feature>
<feature type="transmembrane region" description="Helical" evidence="6">
    <location>
        <begin position="131"/>
        <end position="149"/>
    </location>
</feature>
<keyword evidence="8" id="KW-1185">Reference proteome</keyword>
<sequence length="319" mass="36368">MEVGINFWIGFVVFVAIMLSLDLFVFHKKNTVVKVKEALLWSLFWIGLAVAFNLVVYFWLGKVKALEFLTGYLIEESLSVDNLFVFILIFGFFKIDAKYQHKILFWGIIGAIVMRAVFIFAGVAIIEKFAWVMYIFGAFLVYTGIHMLFEKEKDDYNPNKNPLIRGFKKIFPVTDDMSRPHFFIRKDKILYATPFFIALLVIEASDLIFAVDSIPAVLSVSKDPFIVYTSNIFAILGLRSLYFALNGIMGYFQFLKYALSGILTFIGFKMCINELAAELGYSFHISNVTSLAVIVSLLTFSILLSVVVKKNAERKIAKQ</sequence>
<dbReference type="RefSeq" id="WP_013445719.1">
    <property type="nucleotide sequence ID" value="NC_014734.1"/>
</dbReference>
<reference key="1">
    <citation type="submission" date="2010-11" db="EMBL/GenBank/DDBJ databases">
        <title>The complete genome of Paludibacter propionicigenes DSM 17365.</title>
        <authorList>
            <consortium name="US DOE Joint Genome Institute (JGI-PGF)"/>
            <person name="Lucas S."/>
            <person name="Copeland A."/>
            <person name="Lapidus A."/>
            <person name="Bruce D."/>
            <person name="Goodwin L."/>
            <person name="Pitluck S."/>
            <person name="Kyrpides N."/>
            <person name="Mavromatis K."/>
            <person name="Ivanova N."/>
            <person name="Munk A.C."/>
            <person name="Brettin T."/>
            <person name="Detter J.C."/>
            <person name="Han C."/>
            <person name="Tapia R."/>
            <person name="Land M."/>
            <person name="Hauser L."/>
            <person name="Markowitz V."/>
            <person name="Cheng J.-F."/>
            <person name="Hugenholtz P."/>
            <person name="Woyke T."/>
            <person name="Wu D."/>
            <person name="Gronow S."/>
            <person name="Wellnitz S."/>
            <person name="Brambilla E."/>
            <person name="Klenk H.-P."/>
            <person name="Eisen J.A."/>
        </authorList>
    </citation>
    <scope>NUCLEOTIDE SEQUENCE</scope>
    <source>
        <strain>WB4</strain>
    </source>
</reference>
<feature type="transmembrane region" description="Helical" evidence="6">
    <location>
        <begin position="72"/>
        <end position="93"/>
    </location>
</feature>
<feature type="transmembrane region" description="Helical" evidence="6">
    <location>
        <begin position="225"/>
        <end position="245"/>
    </location>
</feature>
<evidence type="ECO:0000256" key="2">
    <source>
        <dbReference type="ARBA" id="ARBA00007511"/>
    </source>
</evidence>
<feature type="transmembrane region" description="Helical" evidence="6">
    <location>
        <begin position="288"/>
        <end position="308"/>
    </location>
</feature>
<dbReference type="HOGENOM" id="CLU_045644_1_2_10"/>
<organism evidence="7 8">
    <name type="scientific">Paludibacter propionicigenes (strain DSM 17365 / JCM 13257 / WB4)</name>
    <dbReference type="NCBI Taxonomy" id="694427"/>
    <lineage>
        <taxon>Bacteria</taxon>
        <taxon>Pseudomonadati</taxon>
        <taxon>Bacteroidota</taxon>
        <taxon>Bacteroidia</taxon>
        <taxon>Bacteroidales</taxon>
        <taxon>Paludibacteraceae</taxon>
        <taxon>Paludibacter</taxon>
    </lineage>
</organism>
<keyword evidence="5 6" id="KW-0472">Membrane</keyword>
<dbReference type="GO" id="GO:0016020">
    <property type="term" value="C:membrane"/>
    <property type="evidence" value="ECO:0007669"/>
    <property type="project" value="UniProtKB-SubCell"/>
</dbReference>
<evidence type="ECO:0000256" key="6">
    <source>
        <dbReference type="SAM" id="Phobius"/>
    </source>
</evidence>
<proteinExistence type="inferred from homology"/>
<evidence type="ECO:0000256" key="4">
    <source>
        <dbReference type="ARBA" id="ARBA00022989"/>
    </source>
</evidence>
<comment type="subcellular location">
    <subcellularLocation>
        <location evidence="1">Membrane</location>
        <topology evidence="1">Multi-pass membrane protein</topology>
    </subcellularLocation>
</comment>
<feature type="transmembrane region" description="Helical" evidence="6">
    <location>
        <begin position="6"/>
        <end position="26"/>
    </location>
</feature>
<dbReference type="AlphaFoldDB" id="E4T6K6"/>
<evidence type="ECO:0000313" key="7">
    <source>
        <dbReference type="EMBL" id="ADQ80350.1"/>
    </source>
</evidence>
<dbReference type="NCBIfam" id="TIGR03718">
    <property type="entry name" value="R_switched_Alx"/>
    <property type="match status" value="1"/>
</dbReference>
<dbReference type="PANTHER" id="PTHR30238:SF0">
    <property type="entry name" value="THYLAKOID MEMBRANE PROTEIN TERC, CHLOROPLASTIC"/>
    <property type="match status" value="1"/>
</dbReference>
<keyword evidence="3 6" id="KW-0812">Transmembrane</keyword>
<feature type="transmembrane region" description="Helical" evidence="6">
    <location>
        <begin position="38"/>
        <end position="60"/>
    </location>
</feature>
<accession>E4T6K6</accession>
<feature type="transmembrane region" description="Helical" evidence="6">
    <location>
        <begin position="189"/>
        <end position="210"/>
    </location>
</feature>
<dbReference type="OrthoDB" id="9783692at2"/>
<evidence type="ECO:0000256" key="5">
    <source>
        <dbReference type="ARBA" id="ARBA00023136"/>
    </source>
</evidence>
<dbReference type="eggNOG" id="COG0861">
    <property type="taxonomic scope" value="Bacteria"/>
</dbReference>
<dbReference type="PANTHER" id="PTHR30238">
    <property type="entry name" value="MEMBRANE BOUND PREDICTED REDOX MODULATOR"/>
    <property type="match status" value="1"/>
</dbReference>
<evidence type="ECO:0000313" key="8">
    <source>
        <dbReference type="Proteomes" id="UP000008718"/>
    </source>
</evidence>
<feature type="transmembrane region" description="Helical" evidence="6">
    <location>
        <begin position="105"/>
        <end position="125"/>
    </location>
</feature>